<accession>A0ACD3BFS3</accession>
<proteinExistence type="predicted"/>
<keyword evidence="2" id="KW-1185">Reference proteome</keyword>
<protein>
    <submittedName>
        <fullName evidence="1">Uncharacterized protein</fullName>
    </submittedName>
</protein>
<organism evidence="1 2">
    <name type="scientific">Pluteus cervinus</name>
    <dbReference type="NCBI Taxonomy" id="181527"/>
    <lineage>
        <taxon>Eukaryota</taxon>
        <taxon>Fungi</taxon>
        <taxon>Dikarya</taxon>
        <taxon>Basidiomycota</taxon>
        <taxon>Agaricomycotina</taxon>
        <taxon>Agaricomycetes</taxon>
        <taxon>Agaricomycetidae</taxon>
        <taxon>Agaricales</taxon>
        <taxon>Pluteineae</taxon>
        <taxon>Pluteaceae</taxon>
        <taxon>Pluteus</taxon>
    </lineage>
</organism>
<reference evidence="1 2" key="1">
    <citation type="journal article" date="2019" name="Nat. Ecol. Evol.">
        <title>Megaphylogeny resolves global patterns of mushroom evolution.</title>
        <authorList>
            <person name="Varga T."/>
            <person name="Krizsan K."/>
            <person name="Foldi C."/>
            <person name="Dima B."/>
            <person name="Sanchez-Garcia M."/>
            <person name="Sanchez-Ramirez S."/>
            <person name="Szollosi G.J."/>
            <person name="Szarkandi J.G."/>
            <person name="Papp V."/>
            <person name="Albert L."/>
            <person name="Andreopoulos W."/>
            <person name="Angelini C."/>
            <person name="Antonin V."/>
            <person name="Barry K.W."/>
            <person name="Bougher N.L."/>
            <person name="Buchanan P."/>
            <person name="Buyck B."/>
            <person name="Bense V."/>
            <person name="Catcheside P."/>
            <person name="Chovatia M."/>
            <person name="Cooper J."/>
            <person name="Damon W."/>
            <person name="Desjardin D."/>
            <person name="Finy P."/>
            <person name="Geml J."/>
            <person name="Haridas S."/>
            <person name="Hughes K."/>
            <person name="Justo A."/>
            <person name="Karasinski D."/>
            <person name="Kautmanova I."/>
            <person name="Kiss B."/>
            <person name="Kocsube S."/>
            <person name="Kotiranta H."/>
            <person name="LaButti K.M."/>
            <person name="Lechner B.E."/>
            <person name="Liimatainen K."/>
            <person name="Lipzen A."/>
            <person name="Lukacs Z."/>
            <person name="Mihaltcheva S."/>
            <person name="Morgado L.N."/>
            <person name="Niskanen T."/>
            <person name="Noordeloos M.E."/>
            <person name="Ohm R.A."/>
            <person name="Ortiz-Santana B."/>
            <person name="Ovrebo C."/>
            <person name="Racz N."/>
            <person name="Riley R."/>
            <person name="Savchenko A."/>
            <person name="Shiryaev A."/>
            <person name="Soop K."/>
            <person name="Spirin V."/>
            <person name="Szebenyi C."/>
            <person name="Tomsovsky M."/>
            <person name="Tulloss R.E."/>
            <person name="Uehling J."/>
            <person name="Grigoriev I.V."/>
            <person name="Vagvolgyi C."/>
            <person name="Papp T."/>
            <person name="Martin F.M."/>
            <person name="Miettinen O."/>
            <person name="Hibbett D.S."/>
            <person name="Nagy L.G."/>
        </authorList>
    </citation>
    <scope>NUCLEOTIDE SEQUENCE [LARGE SCALE GENOMIC DNA]</scope>
    <source>
        <strain evidence="1 2">NL-1719</strain>
    </source>
</reference>
<evidence type="ECO:0000313" key="1">
    <source>
        <dbReference type="EMBL" id="TFK76725.1"/>
    </source>
</evidence>
<gene>
    <name evidence="1" type="ORF">BDN72DRAFT_5727</name>
</gene>
<dbReference type="Proteomes" id="UP000308600">
    <property type="component" value="Unassembled WGS sequence"/>
</dbReference>
<name>A0ACD3BFS3_9AGAR</name>
<evidence type="ECO:0000313" key="2">
    <source>
        <dbReference type="Proteomes" id="UP000308600"/>
    </source>
</evidence>
<dbReference type="EMBL" id="ML208259">
    <property type="protein sequence ID" value="TFK76725.1"/>
    <property type="molecule type" value="Genomic_DNA"/>
</dbReference>
<sequence length="184" mass="21145">MTTRDCQTARPFRPCFDRSYFGLAFGLALRVNFPRWKIVLAPKMRRDDRVDNCHSLRPVYDARMNSRSGRPGNWMGLIQQHCTHRMSTSLAQRRKSNLSHHVGHCQEDNSTIYDTRGNLSWSTFAGLRYEVEGQQLDPSRRSPENGRASTGGLVPPLEFTQPKRVQSRWAGIGKLDRNTVEIIE</sequence>